<feature type="region of interest" description="Disordered" evidence="1">
    <location>
        <begin position="303"/>
        <end position="382"/>
    </location>
</feature>
<sequence length="382" mass="40751">MVSSFICKHLDVHCRVRRSRANSTVVIASSARRSHPHAVVHASNLTLRFQGKPIKRQEDGDGSSRATTTDDSDNDANPGNAKANGRPASTVTQDLLTFISIAAPEQTASLRTSPNATNTISFSTPLPEPSSLPSPTNLAAGFANAGCGTALAECQQASPQSARYQLGSLRLALPVGTIAAIIMIAMFCITLGMVIYVTQKGKSWQRFRERQLKHESQLLAFSFGGGARDRRPGSGGFERGRRASRSRSGDEGRTTEYVLGAGGDEKPEDKALVERSTSLKSFKSLFLPGLRLDRSLLDLQNFEESGPSTPLDAQNFQLGSSRPREDSPTQSPEEVVDADYGADANWVSAGMVDRPSSSSSATSTAPAPTVHSPNMDASHPPP</sequence>
<name>A0A9W8JUI8_9AGAR</name>
<reference evidence="3" key="1">
    <citation type="submission" date="2022-07" db="EMBL/GenBank/DDBJ databases">
        <title>Genome Sequence of Agrocybe chaxingu.</title>
        <authorList>
            <person name="Buettner E."/>
        </authorList>
    </citation>
    <scope>NUCLEOTIDE SEQUENCE</scope>
    <source>
        <strain evidence="3">MP-N11</strain>
    </source>
</reference>
<keyword evidence="2" id="KW-0472">Membrane</keyword>
<keyword evidence="2" id="KW-1133">Transmembrane helix</keyword>
<proteinExistence type="predicted"/>
<feature type="region of interest" description="Disordered" evidence="1">
    <location>
        <begin position="49"/>
        <end position="87"/>
    </location>
</feature>
<dbReference type="Proteomes" id="UP001148786">
    <property type="component" value="Unassembled WGS sequence"/>
</dbReference>
<gene>
    <name evidence="3" type="ORF">NLJ89_g8852</name>
</gene>
<evidence type="ECO:0000313" key="3">
    <source>
        <dbReference type="EMBL" id="KAJ3502514.1"/>
    </source>
</evidence>
<keyword evidence="4" id="KW-1185">Reference proteome</keyword>
<dbReference type="OrthoDB" id="10487499at2759"/>
<evidence type="ECO:0000256" key="1">
    <source>
        <dbReference type="SAM" id="MobiDB-lite"/>
    </source>
</evidence>
<dbReference type="AlphaFoldDB" id="A0A9W8JUI8"/>
<accession>A0A9W8JUI8</accession>
<feature type="compositionally biased region" description="Low complexity" evidence="1">
    <location>
        <begin position="355"/>
        <end position="369"/>
    </location>
</feature>
<organism evidence="3 4">
    <name type="scientific">Agrocybe chaxingu</name>
    <dbReference type="NCBI Taxonomy" id="84603"/>
    <lineage>
        <taxon>Eukaryota</taxon>
        <taxon>Fungi</taxon>
        <taxon>Dikarya</taxon>
        <taxon>Basidiomycota</taxon>
        <taxon>Agaricomycotina</taxon>
        <taxon>Agaricomycetes</taxon>
        <taxon>Agaricomycetidae</taxon>
        <taxon>Agaricales</taxon>
        <taxon>Agaricineae</taxon>
        <taxon>Strophariaceae</taxon>
        <taxon>Agrocybe</taxon>
    </lineage>
</organism>
<feature type="transmembrane region" description="Helical" evidence="2">
    <location>
        <begin position="171"/>
        <end position="198"/>
    </location>
</feature>
<keyword evidence="2" id="KW-0812">Transmembrane</keyword>
<feature type="compositionally biased region" description="Polar residues" evidence="1">
    <location>
        <begin position="303"/>
        <end position="320"/>
    </location>
</feature>
<feature type="region of interest" description="Disordered" evidence="1">
    <location>
        <begin position="224"/>
        <end position="269"/>
    </location>
</feature>
<protein>
    <submittedName>
        <fullName evidence="3">Uncharacterized protein</fullName>
    </submittedName>
</protein>
<dbReference type="EMBL" id="JANKHO010001272">
    <property type="protein sequence ID" value="KAJ3502514.1"/>
    <property type="molecule type" value="Genomic_DNA"/>
</dbReference>
<comment type="caution">
    <text evidence="3">The sequence shown here is derived from an EMBL/GenBank/DDBJ whole genome shotgun (WGS) entry which is preliminary data.</text>
</comment>
<evidence type="ECO:0000313" key="4">
    <source>
        <dbReference type="Proteomes" id="UP001148786"/>
    </source>
</evidence>
<evidence type="ECO:0000256" key="2">
    <source>
        <dbReference type="SAM" id="Phobius"/>
    </source>
</evidence>